<dbReference type="Proteomes" id="UP001165121">
    <property type="component" value="Unassembled WGS sequence"/>
</dbReference>
<dbReference type="PANTHER" id="PTHR34409:SF1">
    <property type="entry name" value="MYB-LIKE DOMAIN-CONTAINING PROTEIN"/>
    <property type="match status" value="1"/>
</dbReference>
<feature type="region of interest" description="Disordered" evidence="1">
    <location>
        <begin position="231"/>
        <end position="297"/>
    </location>
</feature>
<dbReference type="EMBL" id="BSXT01000237">
    <property type="protein sequence ID" value="GMF21844.1"/>
    <property type="molecule type" value="Genomic_DNA"/>
</dbReference>
<feature type="compositionally biased region" description="Acidic residues" evidence="1">
    <location>
        <begin position="185"/>
        <end position="196"/>
    </location>
</feature>
<keyword evidence="4" id="KW-1185">Reference proteome</keyword>
<accession>A0A9W6TY35</accession>
<dbReference type="PANTHER" id="PTHR34409">
    <property type="entry name" value="SET DOMAIN-CONTAINING PROTEIN"/>
    <property type="match status" value="1"/>
</dbReference>
<reference evidence="3" key="1">
    <citation type="submission" date="2023-04" db="EMBL/GenBank/DDBJ databases">
        <title>Phytophthora fragariaefolia NBRC 109709.</title>
        <authorList>
            <person name="Ichikawa N."/>
            <person name="Sato H."/>
            <person name="Tonouchi N."/>
        </authorList>
    </citation>
    <scope>NUCLEOTIDE SEQUENCE</scope>
    <source>
        <strain evidence="3">NBRC 109709</strain>
    </source>
</reference>
<feature type="compositionally biased region" description="Polar residues" evidence="1">
    <location>
        <begin position="262"/>
        <end position="280"/>
    </location>
</feature>
<name>A0A9W6TY35_9STRA</name>
<proteinExistence type="predicted"/>
<dbReference type="OrthoDB" id="123120at2759"/>
<organism evidence="3 4">
    <name type="scientific">Phytophthora fragariaefolia</name>
    <dbReference type="NCBI Taxonomy" id="1490495"/>
    <lineage>
        <taxon>Eukaryota</taxon>
        <taxon>Sar</taxon>
        <taxon>Stramenopiles</taxon>
        <taxon>Oomycota</taxon>
        <taxon>Peronosporomycetes</taxon>
        <taxon>Peronosporales</taxon>
        <taxon>Peronosporaceae</taxon>
        <taxon>Phytophthora</taxon>
    </lineage>
</organism>
<evidence type="ECO:0000313" key="4">
    <source>
        <dbReference type="Proteomes" id="UP001165121"/>
    </source>
</evidence>
<evidence type="ECO:0000256" key="1">
    <source>
        <dbReference type="SAM" id="MobiDB-lite"/>
    </source>
</evidence>
<feature type="region of interest" description="Disordered" evidence="1">
    <location>
        <begin position="155"/>
        <end position="214"/>
    </location>
</feature>
<dbReference type="AlphaFoldDB" id="A0A9W6TY35"/>
<protein>
    <submittedName>
        <fullName evidence="3">Unnamed protein product</fullName>
    </submittedName>
</protein>
<feature type="domain" description="DUF6818" evidence="2">
    <location>
        <begin position="99"/>
        <end position="178"/>
    </location>
</feature>
<evidence type="ECO:0000259" key="2">
    <source>
        <dbReference type="Pfam" id="PF20681"/>
    </source>
</evidence>
<dbReference type="Pfam" id="PF20681">
    <property type="entry name" value="DUF6818"/>
    <property type="match status" value="1"/>
</dbReference>
<comment type="caution">
    <text evidence="3">The sequence shown here is derived from an EMBL/GenBank/DDBJ whole genome shotgun (WGS) entry which is preliminary data.</text>
</comment>
<sequence>MDPLKLVVASAFRRGWCCCCSAHSLFHFAFASNQEATKPPPQTTLPVRSPKLLCRCVAAYYLTDADMCTCLQMDKNTGNINYTMVDIDRLLHLVEQSLPLGKDEWERLTVTYNSGRTRGSPERDFESLRRKFKVLYCTRKPTGMPNMPPCILKAKKQKQTTDEQANVIETDDEADRDQPYVEPDFSFEADPDDSFYEGDGGGVSLAQAPPSPDFQELLASPLVNEGLEAFARTPRPTPLRADQTTYSSAAAAESSKPHTPAANISASNASVTGGQPSVASRPSGKFPDSKQMSKYQNFSNHLGGCNLTDFSDTIGAKRALEEDKEVLEASYAKSKRIGVAKTTTALKTKLTSLENTASSMGESFMQTILLLREENERKAEARRAEEEQRRRDDIAAREARLLADKTEAEERCRQDKLDIWERARRDREETRARTQELMLIIQAIAKKS</sequence>
<dbReference type="InterPro" id="IPR049203">
    <property type="entry name" value="DUF6818"/>
</dbReference>
<gene>
    <name evidence="3" type="ORF">Pfra01_000303400</name>
</gene>
<evidence type="ECO:0000313" key="3">
    <source>
        <dbReference type="EMBL" id="GMF21844.1"/>
    </source>
</evidence>